<name>A0A0P1EKI1_9RHOB</name>
<evidence type="ECO:0008006" key="3">
    <source>
        <dbReference type="Google" id="ProtNLM"/>
    </source>
</evidence>
<dbReference type="OrthoDB" id="7203640at2"/>
<dbReference type="Pfam" id="PF13704">
    <property type="entry name" value="Glyco_tranf_2_4"/>
    <property type="match status" value="1"/>
</dbReference>
<dbReference type="Proteomes" id="UP000054823">
    <property type="component" value="Unassembled WGS sequence"/>
</dbReference>
<dbReference type="AlphaFoldDB" id="A0A0P1EKI1"/>
<reference evidence="1 2" key="1">
    <citation type="submission" date="2015-09" db="EMBL/GenBank/DDBJ databases">
        <authorList>
            <consortium name="Swine Surveillance"/>
        </authorList>
    </citation>
    <scope>NUCLEOTIDE SEQUENCE [LARGE SCALE GENOMIC DNA]</scope>
    <source>
        <strain evidence="1 2">CECT 7688</strain>
    </source>
</reference>
<proteinExistence type="predicted"/>
<evidence type="ECO:0000313" key="1">
    <source>
        <dbReference type="EMBL" id="CUH50642.1"/>
    </source>
</evidence>
<accession>A0A0P1EKI1</accession>
<evidence type="ECO:0000313" key="2">
    <source>
        <dbReference type="Proteomes" id="UP000054823"/>
    </source>
</evidence>
<organism evidence="1 2">
    <name type="scientific">Shimia marina</name>
    <dbReference type="NCBI Taxonomy" id="321267"/>
    <lineage>
        <taxon>Bacteria</taxon>
        <taxon>Pseudomonadati</taxon>
        <taxon>Pseudomonadota</taxon>
        <taxon>Alphaproteobacteria</taxon>
        <taxon>Rhodobacterales</taxon>
        <taxon>Roseobacteraceae</taxon>
    </lineage>
</organism>
<dbReference type="EMBL" id="CYPW01000001">
    <property type="protein sequence ID" value="CUH50642.1"/>
    <property type="molecule type" value="Genomic_DNA"/>
</dbReference>
<keyword evidence="2" id="KW-1185">Reference proteome</keyword>
<dbReference type="RefSeq" id="WP_058238034.1">
    <property type="nucleotide sequence ID" value="NZ_CYPW01000001.1"/>
</dbReference>
<dbReference type="STRING" id="321267.SHM7688_00069"/>
<gene>
    <name evidence="1" type="ORF">SHM7688_00069</name>
</gene>
<protein>
    <recommendedName>
        <fullName evidence="3">Glycosyl transferase family 2</fullName>
    </recommendedName>
</protein>
<sequence length="322" mass="36166">MTRPAASWGVVATIKAPAQEILNFAAHHLELGAQHIWIYLDAPNPEVKPFLKAHPQVTPVSTGENYWIKARGKTPPMHQVRQSFNARHAYQRAQHVDWLLHCDVDEFLFSERAIGDQLAALPATCLSARVRPAEALSNPDGSADPLYFKSFIEDKAARRRIVAEVYPTFAPYLKNGFVSHVAGKMFVRTGQEDMRLKIHNVFQGEQQNPGQQALTDMTLLHVHTAGWAHWEQSFVYRHAKGSYRDELGAAQAEGKGGLNLHKLFAHLAQEPDGLRDFYEAVCVAHPMLLEKLAAHGVLQEHRLALAVKRRKHFADFEPSVSQ</sequence>